<dbReference type="AlphaFoldDB" id="A0A9W9SKE9"/>
<sequence>MALQLSVTADATARLEIDRRTSDQAPRIPGLVYCAVDRTGNVLFSHASGQTGLNQGSPMTMDTIFWLASCTKLITSIACMQLVEQGKLTLDDSTQLESLAPELKMVKVLTRNGKDGFRLDPKERSITLRMLLNHTSGFGYAFEDIKLRDWSQPVGIDDFSGNPKDVLHGPLVNQPGTKFQYGVGLDWVGILVERVTGLSLEEYFQTFILRPLDIQSITFFPGEESKAKMAYMHSRAPDGTLIIRDHLYRYPLLPSNSQVGRFCMGGAGCFGKPIDYCRIIATILNDGLSPNTGARILKPETVKEMFIDQIPTMPRYCNESTPSGKPDLANPCPLVLCADNLTEGWGLSFSLSHTKSTTGRAAGSGSWEGLANLFWFADRENGIGAIIASQILPYGDLEVLGCSDCVEKIIYDDVINL</sequence>
<reference evidence="2" key="2">
    <citation type="journal article" date="2023" name="IMA Fungus">
        <title>Comparative genomic study of the Penicillium genus elucidates a diverse pangenome and 15 lateral gene transfer events.</title>
        <authorList>
            <person name="Petersen C."/>
            <person name="Sorensen T."/>
            <person name="Nielsen M.R."/>
            <person name="Sondergaard T.E."/>
            <person name="Sorensen J.L."/>
            <person name="Fitzpatrick D.A."/>
            <person name="Frisvad J.C."/>
            <person name="Nielsen K.L."/>
        </authorList>
    </citation>
    <scope>NUCLEOTIDE SEQUENCE</scope>
    <source>
        <strain evidence="2">IBT 29864</strain>
    </source>
</reference>
<proteinExistence type="predicted"/>
<protein>
    <submittedName>
        <fullName evidence="2">Beta-lactamase family protein</fullName>
    </submittedName>
</protein>
<dbReference type="Proteomes" id="UP001147782">
    <property type="component" value="Unassembled WGS sequence"/>
</dbReference>
<feature type="domain" description="Beta-lactamase-related" evidence="1">
    <location>
        <begin position="25"/>
        <end position="393"/>
    </location>
</feature>
<accession>A0A9W9SKE9</accession>
<dbReference type="GeneID" id="81434628"/>
<name>A0A9W9SKE9_9EURO</name>
<dbReference type="InterPro" id="IPR050789">
    <property type="entry name" value="Diverse_Enzym_Activities"/>
</dbReference>
<dbReference type="OrthoDB" id="428260at2759"/>
<dbReference type="InterPro" id="IPR012338">
    <property type="entry name" value="Beta-lactam/transpept-like"/>
</dbReference>
<comment type="caution">
    <text evidence="2">The sequence shown here is derived from an EMBL/GenBank/DDBJ whole genome shotgun (WGS) entry which is preliminary data.</text>
</comment>
<evidence type="ECO:0000313" key="3">
    <source>
        <dbReference type="Proteomes" id="UP001147782"/>
    </source>
</evidence>
<dbReference type="PANTHER" id="PTHR43283:SF3">
    <property type="entry name" value="BETA-LACTAMASE FAMILY PROTEIN (AFU_ORTHOLOGUE AFUA_5G07500)"/>
    <property type="match status" value="1"/>
</dbReference>
<dbReference type="RefSeq" id="XP_056557663.1">
    <property type="nucleotide sequence ID" value="XM_056695451.1"/>
</dbReference>
<dbReference type="SUPFAM" id="SSF56601">
    <property type="entry name" value="beta-lactamase/transpeptidase-like"/>
    <property type="match status" value="1"/>
</dbReference>
<gene>
    <name evidence="2" type="ORF">N7496_002520</name>
</gene>
<dbReference type="EMBL" id="JAPZBS010000002">
    <property type="protein sequence ID" value="KAJ5380092.1"/>
    <property type="molecule type" value="Genomic_DNA"/>
</dbReference>
<evidence type="ECO:0000313" key="2">
    <source>
        <dbReference type="EMBL" id="KAJ5380092.1"/>
    </source>
</evidence>
<evidence type="ECO:0000259" key="1">
    <source>
        <dbReference type="Pfam" id="PF00144"/>
    </source>
</evidence>
<keyword evidence="3" id="KW-1185">Reference proteome</keyword>
<dbReference type="InterPro" id="IPR001466">
    <property type="entry name" value="Beta-lactam-related"/>
</dbReference>
<dbReference type="Pfam" id="PF00144">
    <property type="entry name" value="Beta-lactamase"/>
    <property type="match status" value="1"/>
</dbReference>
<reference evidence="2" key="1">
    <citation type="submission" date="2022-11" db="EMBL/GenBank/DDBJ databases">
        <authorList>
            <person name="Petersen C."/>
        </authorList>
    </citation>
    <scope>NUCLEOTIDE SEQUENCE</scope>
    <source>
        <strain evidence="2">IBT 29864</strain>
    </source>
</reference>
<organism evidence="2 3">
    <name type="scientific">Penicillium cataractarum</name>
    <dbReference type="NCBI Taxonomy" id="2100454"/>
    <lineage>
        <taxon>Eukaryota</taxon>
        <taxon>Fungi</taxon>
        <taxon>Dikarya</taxon>
        <taxon>Ascomycota</taxon>
        <taxon>Pezizomycotina</taxon>
        <taxon>Eurotiomycetes</taxon>
        <taxon>Eurotiomycetidae</taxon>
        <taxon>Eurotiales</taxon>
        <taxon>Aspergillaceae</taxon>
        <taxon>Penicillium</taxon>
    </lineage>
</organism>
<dbReference type="PANTHER" id="PTHR43283">
    <property type="entry name" value="BETA-LACTAMASE-RELATED"/>
    <property type="match status" value="1"/>
</dbReference>
<dbReference type="Gene3D" id="3.40.710.10">
    <property type="entry name" value="DD-peptidase/beta-lactamase superfamily"/>
    <property type="match status" value="1"/>
</dbReference>